<evidence type="ECO:0000256" key="5">
    <source>
        <dbReference type="ARBA" id="ARBA00023180"/>
    </source>
</evidence>
<dbReference type="EMBL" id="MH716476">
    <property type="protein sequence ID" value="QFO46776.1"/>
    <property type="molecule type" value="mRNA"/>
</dbReference>
<evidence type="ECO:0000256" key="4">
    <source>
        <dbReference type="ARBA" id="ARBA00022729"/>
    </source>
</evidence>
<dbReference type="GO" id="GO:0007608">
    <property type="term" value="P:sensory perception of smell"/>
    <property type="evidence" value="ECO:0007669"/>
    <property type="project" value="TreeGrafter"/>
</dbReference>
<accession>A0A6B7M009</accession>
<evidence type="ECO:0000256" key="3">
    <source>
        <dbReference type="ARBA" id="ARBA00022525"/>
    </source>
</evidence>
<gene>
    <name evidence="8" type="primary">OBP12</name>
</gene>
<keyword evidence="4 7" id="KW-0732">Signal</keyword>
<evidence type="ECO:0000256" key="6">
    <source>
        <dbReference type="ARBA" id="ARBA00056866"/>
    </source>
</evidence>
<comment type="similarity">
    <text evidence="2">Belongs to the PBP/GOBP family.</text>
</comment>
<evidence type="ECO:0000313" key="8">
    <source>
        <dbReference type="EMBL" id="QFO46776.1"/>
    </source>
</evidence>
<dbReference type="PANTHER" id="PTHR11857:SF43">
    <property type="entry name" value="GEO07291P1-RELATED"/>
    <property type="match status" value="1"/>
</dbReference>
<comment type="function">
    <text evidence="6">May be a carrier protein for lipids.</text>
</comment>
<dbReference type="SMART" id="SM00708">
    <property type="entry name" value="PhBP"/>
    <property type="match status" value="1"/>
</dbReference>
<name>A0A6B7M009_CYLFO</name>
<dbReference type="Pfam" id="PF01395">
    <property type="entry name" value="PBP_GOBP"/>
    <property type="match status" value="1"/>
</dbReference>
<dbReference type="SUPFAM" id="SSF47565">
    <property type="entry name" value="Insect pheromone/odorant-binding proteins"/>
    <property type="match status" value="1"/>
</dbReference>
<sequence>MKTLVLVVLAIAAVAKAELTEEQKQKLKESHQVCLAESAVDAELITKARQGDFTDDDKLKKYAFCMSRRIGFQNDAGEIQVDVIKQKASSVVKDPAVLDKLVQDCAVKRSSPEETAFETFKCYYTNTPNHVSVF</sequence>
<dbReference type="GO" id="GO:0005615">
    <property type="term" value="C:extracellular space"/>
    <property type="evidence" value="ECO:0007669"/>
    <property type="project" value="TreeGrafter"/>
</dbReference>
<keyword evidence="3" id="KW-0964">Secreted</keyword>
<dbReference type="FunFam" id="1.10.238.20:FF:000001">
    <property type="entry name" value="General odorant-binding protein lush"/>
    <property type="match status" value="1"/>
</dbReference>
<dbReference type="CDD" id="cd23992">
    <property type="entry name" value="PBP_GOBP"/>
    <property type="match status" value="1"/>
</dbReference>
<protein>
    <submittedName>
        <fullName evidence="8">Odorant binding protein</fullName>
    </submittedName>
</protein>
<feature type="signal peptide" evidence="7">
    <location>
        <begin position="1"/>
        <end position="17"/>
    </location>
</feature>
<dbReference type="GO" id="GO:0005549">
    <property type="term" value="F:odorant binding"/>
    <property type="evidence" value="ECO:0007669"/>
    <property type="project" value="InterPro"/>
</dbReference>
<dbReference type="AlphaFoldDB" id="A0A6B7M009"/>
<evidence type="ECO:0000256" key="2">
    <source>
        <dbReference type="ARBA" id="ARBA00008098"/>
    </source>
</evidence>
<evidence type="ECO:0000256" key="1">
    <source>
        <dbReference type="ARBA" id="ARBA00004613"/>
    </source>
</evidence>
<reference evidence="8" key="1">
    <citation type="submission" date="2018-08" db="EMBL/GenBank/DDBJ databases">
        <title>Functional characterizations of odorant binding protein from Cylas formicarius (Fabricius).</title>
        <authorList>
            <person name="Hua J."/>
            <person name="Chen T."/>
            <person name="Huang Y."/>
            <person name="Li Y."/>
            <person name="Wu C."/>
            <person name="Li H."/>
            <person name="Chen K."/>
            <person name="Li Z."/>
            <person name="Ma D."/>
        </authorList>
    </citation>
    <scope>NUCLEOTIDE SEQUENCE</scope>
</reference>
<organism evidence="8">
    <name type="scientific">Cylas formicarius</name>
    <name type="common">Sweet potato weevil</name>
    <name type="synonym">Attelabus formicarius</name>
    <dbReference type="NCBI Taxonomy" id="197179"/>
    <lineage>
        <taxon>Eukaryota</taxon>
        <taxon>Metazoa</taxon>
        <taxon>Ecdysozoa</taxon>
        <taxon>Arthropoda</taxon>
        <taxon>Hexapoda</taxon>
        <taxon>Insecta</taxon>
        <taxon>Pterygota</taxon>
        <taxon>Neoptera</taxon>
        <taxon>Endopterygota</taxon>
        <taxon>Coleoptera</taxon>
        <taxon>Polyphaga</taxon>
        <taxon>Cucujiformia</taxon>
        <taxon>Brentidae</taxon>
        <taxon>Cyladinae</taxon>
        <taxon>Cylas</taxon>
    </lineage>
</organism>
<feature type="chain" id="PRO_5025616486" evidence="7">
    <location>
        <begin position="18"/>
        <end position="134"/>
    </location>
</feature>
<evidence type="ECO:0000256" key="7">
    <source>
        <dbReference type="SAM" id="SignalP"/>
    </source>
</evidence>
<dbReference type="InterPro" id="IPR036728">
    <property type="entry name" value="PBP_GOBP_sf"/>
</dbReference>
<proteinExistence type="evidence at transcript level"/>
<keyword evidence="5" id="KW-0325">Glycoprotein</keyword>
<comment type="subcellular location">
    <subcellularLocation>
        <location evidence="1">Secreted</location>
    </subcellularLocation>
</comment>
<dbReference type="Gene3D" id="1.10.238.20">
    <property type="entry name" value="Pheromone/general odorant binding protein domain"/>
    <property type="match status" value="1"/>
</dbReference>
<dbReference type="PANTHER" id="PTHR11857">
    <property type="entry name" value="ODORANT BINDING PROTEIN-RELATED"/>
    <property type="match status" value="1"/>
</dbReference>
<dbReference type="InterPro" id="IPR006170">
    <property type="entry name" value="PBP/GOBP"/>
</dbReference>